<name>A0ABW7YK79_9ACTN</name>
<evidence type="ECO:0000313" key="2">
    <source>
        <dbReference type="EMBL" id="MFI6496010.1"/>
    </source>
</evidence>
<comment type="caution">
    <text evidence="2">The sequence shown here is derived from an EMBL/GenBank/DDBJ whole genome shotgun (WGS) entry which is preliminary data.</text>
</comment>
<accession>A0ABW7YK79</accession>
<keyword evidence="3" id="KW-1185">Reference proteome</keyword>
<feature type="compositionally biased region" description="Low complexity" evidence="1">
    <location>
        <begin position="86"/>
        <end position="95"/>
    </location>
</feature>
<dbReference type="EMBL" id="JBITGY010000001">
    <property type="protein sequence ID" value="MFI6496010.1"/>
    <property type="molecule type" value="Genomic_DNA"/>
</dbReference>
<sequence length="109" mass="12119">MKSYKAPWLFTDDAEARHWVEYFVSSHINEEIPRDRLAGYVRHGAVETVDGKEQLVLTSIRTSICYSVDAFGRMRWQDAPLPTPPTAAASPGAPLVTTADDVVTDQRAV</sequence>
<organism evidence="2 3">
    <name type="scientific">Nonomuraea typhae</name>
    <dbReference type="NCBI Taxonomy" id="2603600"/>
    <lineage>
        <taxon>Bacteria</taxon>
        <taxon>Bacillati</taxon>
        <taxon>Actinomycetota</taxon>
        <taxon>Actinomycetes</taxon>
        <taxon>Streptosporangiales</taxon>
        <taxon>Streptosporangiaceae</taxon>
        <taxon>Nonomuraea</taxon>
    </lineage>
</organism>
<feature type="region of interest" description="Disordered" evidence="1">
    <location>
        <begin position="81"/>
        <end position="109"/>
    </location>
</feature>
<proteinExistence type="predicted"/>
<protein>
    <submittedName>
        <fullName evidence="2">Uncharacterized protein</fullName>
    </submittedName>
</protein>
<evidence type="ECO:0000313" key="3">
    <source>
        <dbReference type="Proteomes" id="UP001612741"/>
    </source>
</evidence>
<reference evidence="2 3" key="1">
    <citation type="submission" date="2024-10" db="EMBL/GenBank/DDBJ databases">
        <title>The Natural Products Discovery Center: Release of the First 8490 Sequenced Strains for Exploring Actinobacteria Biosynthetic Diversity.</title>
        <authorList>
            <person name="Kalkreuter E."/>
            <person name="Kautsar S.A."/>
            <person name="Yang D."/>
            <person name="Bader C.D."/>
            <person name="Teijaro C.N."/>
            <person name="Fluegel L."/>
            <person name="Davis C.M."/>
            <person name="Simpson J.R."/>
            <person name="Lauterbach L."/>
            <person name="Steele A.D."/>
            <person name="Gui C."/>
            <person name="Meng S."/>
            <person name="Li G."/>
            <person name="Viehrig K."/>
            <person name="Ye F."/>
            <person name="Su P."/>
            <person name="Kiefer A.F."/>
            <person name="Nichols A."/>
            <person name="Cepeda A.J."/>
            <person name="Yan W."/>
            <person name="Fan B."/>
            <person name="Jiang Y."/>
            <person name="Adhikari A."/>
            <person name="Zheng C.-J."/>
            <person name="Schuster L."/>
            <person name="Cowan T.M."/>
            <person name="Smanski M.J."/>
            <person name="Chevrette M.G."/>
            <person name="De Carvalho L.P.S."/>
            <person name="Shen B."/>
        </authorList>
    </citation>
    <scope>NUCLEOTIDE SEQUENCE [LARGE SCALE GENOMIC DNA]</scope>
    <source>
        <strain evidence="2 3">NPDC050545</strain>
    </source>
</reference>
<dbReference type="RefSeq" id="WP_397077870.1">
    <property type="nucleotide sequence ID" value="NZ_JBITGY010000001.1"/>
</dbReference>
<gene>
    <name evidence="2" type="ORF">ACIBG2_01415</name>
</gene>
<dbReference type="Proteomes" id="UP001612741">
    <property type="component" value="Unassembled WGS sequence"/>
</dbReference>
<evidence type="ECO:0000256" key="1">
    <source>
        <dbReference type="SAM" id="MobiDB-lite"/>
    </source>
</evidence>